<dbReference type="PANTHER" id="PTHR43280">
    <property type="entry name" value="ARAC-FAMILY TRANSCRIPTIONAL REGULATOR"/>
    <property type="match status" value="1"/>
</dbReference>
<protein>
    <submittedName>
        <fullName evidence="5">AraC family transcriptional regulator with amidase-like domain</fullName>
    </submittedName>
</protein>
<keyword evidence="2" id="KW-0238">DNA-binding</keyword>
<comment type="caution">
    <text evidence="5">The sequence shown here is derived from an EMBL/GenBank/DDBJ whole genome shotgun (WGS) entry which is preliminary data.</text>
</comment>
<gene>
    <name evidence="5" type="ORF">BXY57_1623</name>
</gene>
<keyword evidence="1" id="KW-0805">Transcription regulation</keyword>
<sequence>MKQVTILVTYGCNLSSVDNPRQGFLEANYWLEKQGHSPMFQVQLARAEKEVQLENGMYTIRPDVLIQDVHHTDLVVIPASSGKPVRNVLEENKIFIPWIIHQYQQGAEIASLCLGAFLLAATGLLNGKACSTHWKAMHELEKYFPEVQCITDRILTDTQGIYTSGGAFSSANLILYLIEKYVGRAAAIYCAKMFQIDIDRSSQSAFIIFDGQKDHADDLIRKAQEYIEKHYTHKITVGHLCQIFSLSKRNFERRFKQATSNTVAAYIQRVRIEAAKKYLEQGRYNVNEVMYEVGYQDHKAFRKVFKKITGLSPLQYRNKYNLHGFTATDERVADGELN</sequence>
<proteinExistence type="predicted"/>
<reference evidence="5 6" key="1">
    <citation type="submission" date="2017-11" db="EMBL/GenBank/DDBJ databases">
        <title>Genomic Encyclopedia of Archaeal and Bacterial Type Strains, Phase II (KMG-II): From Individual Species to Whole Genera.</title>
        <authorList>
            <person name="Goeker M."/>
        </authorList>
    </citation>
    <scope>NUCLEOTIDE SEQUENCE [LARGE SCALE GENOMIC DNA]</scope>
    <source>
        <strain evidence="5 6">DSM 27268</strain>
    </source>
</reference>
<dbReference type="GO" id="GO:0043565">
    <property type="term" value="F:sequence-specific DNA binding"/>
    <property type="evidence" value="ECO:0007669"/>
    <property type="project" value="InterPro"/>
</dbReference>
<evidence type="ECO:0000259" key="4">
    <source>
        <dbReference type="PROSITE" id="PS01124"/>
    </source>
</evidence>
<dbReference type="GO" id="GO:0003700">
    <property type="term" value="F:DNA-binding transcription factor activity"/>
    <property type="evidence" value="ECO:0007669"/>
    <property type="project" value="InterPro"/>
</dbReference>
<evidence type="ECO:0000313" key="6">
    <source>
        <dbReference type="Proteomes" id="UP000230000"/>
    </source>
</evidence>
<keyword evidence="6" id="KW-1185">Reference proteome</keyword>
<evidence type="ECO:0000256" key="2">
    <source>
        <dbReference type="ARBA" id="ARBA00023125"/>
    </source>
</evidence>
<keyword evidence="3" id="KW-0804">Transcription</keyword>
<dbReference type="RefSeq" id="WP_100314559.1">
    <property type="nucleotide sequence ID" value="NZ_PGFG01000001.1"/>
</dbReference>
<dbReference type="SUPFAM" id="SSF46689">
    <property type="entry name" value="Homeodomain-like"/>
    <property type="match status" value="2"/>
</dbReference>
<dbReference type="Gene3D" id="1.10.10.60">
    <property type="entry name" value="Homeodomain-like"/>
    <property type="match status" value="2"/>
</dbReference>
<dbReference type="AlphaFoldDB" id="A0A2M9CVX6"/>
<dbReference type="SMART" id="SM00342">
    <property type="entry name" value="HTH_ARAC"/>
    <property type="match status" value="1"/>
</dbReference>
<dbReference type="Pfam" id="PF01965">
    <property type="entry name" value="DJ-1_PfpI"/>
    <property type="match status" value="1"/>
</dbReference>
<evidence type="ECO:0000256" key="3">
    <source>
        <dbReference type="ARBA" id="ARBA00023163"/>
    </source>
</evidence>
<dbReference type="InterPro" id="IPR002818">
    <property type="entry name" value="DJ-1/PfpI"/>
</dbReference>
<feature type="domain" description="HTH araC/xylS-type" evidence="4">
    <location>
        <begin position="221"/>
        <end position="319"/>
    </location>
</feature>
<dbReference type="PROSITE" id="PS01124">
    <property type="entry name" value="HTH_ARAC_FAMILY_2"/>
    <property type="match status" value="1"/>
</dbReference>
<dbReference type="InterPro" id="IPR029062">
    <property type="entry name" value="Class_I_gatase-like"/>
</dbReference>
<name>A0A2M9CVX6_9BACT</name>
<dbReference type="Gene3D" id="3.40.50.880">
    <property type="match status" value="1"/>
</dbReference>
<dbReference type="InterPro" id="IPR018060">
    <property type="entry name" value="HTH_AraC"/>
</dbReference>
<dbReference type="CDD" id="cd03138">
    <property type="entry name" value="GATase1_AraC_2"/>
    <property type="match status" value="1"/>
</dbReference>
<dbReference type="OrthoDB" id="9803764at2"/>
<evidence type="ECO:0000256" key="1">
    <source>
        <dbReference type="ARBA" id="ARBA00023015"/>
    </source>
</evidence>
<dbReference type="InterPro" id="IPR009057">
    <property type="entry name" value="Homeodomain-like_sf"/>
</dbReference>
<dbReference type="Pfam" id="PF12833">
    <property type="entry name" value="HTH_18"/>
    <property type="match status" value="1"/>
</dbReference>
<dbReference type="Proteomes" id="UP000230000">
    <property type="component" value="Unassembled WGS sequence"/>
</dbReference>
<dbReference type="PANTHER" id="PTHR43280:SF28">
    <property type="entry name" value="HTH-TYPE TRANSCRIPTIONAL ACTIVATOR RHAS"/>
    <property type="match status" value="1"/>
</dbReference>
<evidence type="ECO:0000313" key="5">
    <source>
        <dbReference type="EMBL" id="PJJ76027.1"/>
    </source>
</evidence>
<organism evidence="5 6">
    <name type="scientific">Thermoflavifilum aggregans</name>
    <dbReference type="NCBI Taxonomy" id="454188"/>
    <lineage>
        <taxon>Bacteria</taxon>
        <taxon>Pseudomonadati</taxon>
        <taxon>Bacteroidota</taxon>
        <taxon>Chitinophagia</taxon>
        <taxon>Chitinophagales</taxon>
        <taxon>Chitinophagaceae</taxon>
        <taxon>Thermoflavifilum</taxon>
    </lineage>
</organism>
<dbReference type="EMBL" id="PGFG01000001">
    <property type="protein sequence ID" value="PJJ76027.1"/>
    <property type="molecule type" value="Genomic_DNA"/>
</dbReference>
<accession>A0A2M9CVX6</accession>
<dbReference type="SUPFAM" id="SSF52317">
    <property type="entry name" value="Class I glutamine amidotransferase-like"/>
    <property type="match status" value="1"/>
</dbReference>